<gene>
    <name evidence="1" type="ORF">GOP47_0000042</name>
</gene>
<protein>
    <submittedName>
        <fullName evidence="1">Uncharacterized protein</fullName>
    </submittedName>
</protein>
<name>A0A9D4ZQB9_ADICA</name>
<reference evidence="1" key="1">
    <citation type="submission" date="2021-01" db="EMBL/GenBank/DDBJ databases">
        <title>Adiantum capillus-veneris genome.</title>
        <authorList>
            <person name="Fang Y."/>
            <person name="Liao Q."/>
        </authorList>
    </citation>
    <scope>NUCLEOTIDE SEQUENCE</scope>
    <source>
        <strain evidence="1">H3</strain>
        <tissue evidence="1">Leaf</tissue>
    </source>
</reference>
<dbReference type="Proteomes" id="UP000886520">
    <property type="component" value="Chromosome 1"/>
</dbReference>
<organism evidence="1 2">
    <name type="scientific">Adiantum capillus-veneris</name>
    <name type="common">Maidenhair fern</name>
    <dbReference type="NCBI Taxonomy" id="13818"/>
    <lineage>
        <taxon>Eukaryota</taxon>
        <taxon>Viridiplantae</taxon>
        <taxon>Streptophyta</taxon>
        <taxon>Embryophyta</taxon>
        <taxon>Tracheophyta</taxon>
        <taxon>Polypodiopsida</taxon>
        <taxon>Polypodiidae</taxon>
        <taxon>Polypodiales</taxon>
        <taxon>Pteridineae</taxon>
        <taxon>Pteridaceae</taxon>
        <taxon>Vittarioideae</taxon>
        <taxon>Adiantum</taxon>
    </lineage>
</organism>
<dbReference type="EMBL" id="JABFUD020000001">
    <property type="protein sequence ID" value="KAI5083873.1"/>
    <property type="molecule type" value="Genomic_DNA"/>
</dbReference>
<proteinExistence type="predicted"/>
<evidence type="ECO:0000313" key="2">
    <source>
        <dbReference type="Proteomes" id="UP000886520"/>
    </source>
</evidence>
<keyword evidence="2" id="KW-1185">Reference proteome</keyword>
<comment type="caution">
    <text evidence="1">The sequence shown here is derived from an EMBL/GenBank/DDBJ whole genome shotgun (WGS) entry which is preliminary data.</text>
</comment>
<dbReference type="OrthoDB" id="1956642at2759"/>
<dbReference type="AlphaFoldDB" id="A0A9D4ZQB9"/>
<accession>A0A9D4ZQB9</accession>
<sequence length="128" mass="14336">MAARLCSEAVRSSSVLSRSQHPLCQLFVLGRGERAFSTDNSYSGQQMRIERLWREFYLGSNHWRTKEGLDELLWIEDGGTHAIKKGQQYPLPGTQQLNGPPPGAATTPVCALVFSWADLTQFSVFFVC</sequence>
<evidence type="ECO:0000313" key="1">
    <source>
        <dbReference type="EMBL" id="KAI5083873.1"/>
    </source>
</evidence>